<dbReference type="GO" id="GO:0000160">
    <property type="term" value="P:phosphorelay signal transduction system"/>
    <property type="evidence" value="ECO:0007669"/>
    <property type="project" value="InterPro"/>
</dbReference>
<reference evidence="2 3" key="1">
    <citation type="submission" date="2023-08" db="EMBL/GenBank/DDBJ databases">
        <title>New molecular markers tilS and rpoB for phylogenetic and monitoring studies of the genus Thiothrix biodiversity.</title>
        <authorList>
            <person name="Ravin N.V."/>
            <person name="Smolyakov D."/>
            <person name="Markov N.D."/>
            <person name="Beletsky A.V."/>
            <person name="Mardanov A.V."/>
            <person name="Rudenko T.S."/>
            <person name="Grabovich M.Y."/>
        </authorList>
    </citation>
    <scope>NUCLEOTIDE SEQUENCE</scope>
    <source>
        <strain evidence="2">DNT52</strain>
        <strain evidence="1 3">H33</strain>
    </source>
</reference>
<organism evidence="2">
    <name type="scientific">Thiothrix subterranea</name>
    <dbReference type="NCBI Taxonomy" id="2735563"/>
    <lineage>
        <taxon>Bacteria</taxon>
        <taxon>Pseudomonadati</taxon>
        <taxon>Pseudomonadota</taxon>
        <taxon>Gammaproteobacteria</taxon>
        <taxon>Thiotrichales</taxon>
        <taxon>Thiotrichaceae</taxon>
        <taxon>Thiothrix</taxon>
    </lineage>
</organism>
<dbReference type="EMBL" id="JAVFKN010000013">
    <property type="protein sequence ID" value="MDQ5769091.1"/>
    <property type="molecule type" value="Genomic_DNA"/>
</dbReference>
<sequence>MSSSTLFTTLPKILGKEATQRLLKVAQPELQQYQQGLSNSLQQQDWQTAAALAHKLSATAHLYDSASLQAALDDINAQNLAALQHPAFIPTLMQTFQQIQANIRLFISDNN</sequence>
<evidence type="ECO:0000313" key="3">
    <source>
        <dbReference type="Proteomes" id="UP001223336"/>
    </source>
</evidence>
<dbReference type="Proteomes" id="UP001223336">
    <property type="component" value="Unassembled WGS sequence"/>
</dbReference>
<dbReference type="AlphaFoldDB" id="A0AA51MU10"/>
<dbReference type="Proteomes" id="UP001229862">
    <property type="component" value="Chromosome"/>
</dbReference>
<dbReference type="Gene3D" id="1.20.120.160">
    <property type="entry name" value="HPT domain"/>
    <property type="match status" value="1"/>
</dbReference>
<evidence type="ECO:0008006" key="4">
    <source>
        <dbReference type="Google" id="ProtNLM"/>
    </source>
</evidence>
<evidence type="ECO:0000313" key="2">
    <source>
        <dbReference type="EMBL" id="WML88351.1"/>
    </source>
</evidence>
<name>A0AA51MU10_9GAMM</name>
<keyword evidence="3" id="KW-1185">Reference proteome</keyword>
<dbReference type="RefSeq" id="WP_308135010.1">
    <property type="nucleotide sequence ID" value="NZ_CP133197.1"/>
</dbReference>
<accession>A0AA51MU10</accession>
<dbReference type="InterPro" id="IPR036641">
    <property type="entry name" value="HPT_dom_sf"/>
</dbReference>
<proteinExistence type="predicted"/>
<evidence type="ECO:0000313" key="1">
    <source>
        <dbReference type="EMBL" id="MDQ5769091.1"/>
    </source>
</evidence>
<dbReference type="EMBL" id="CP133217">
    <property type="protein sequence ID" value="WML88351.1"/>
    <property type="molecule type" value="Genomic_DNA"/>
</dbReference>
<protein>
    <recommendedName>
        <fullName evidence="4">HPt domain-containing protein</fullName>
    </recommendedName>
</protein>
<dbReference type="SUPFAM" id="SSF47226">
    <property type="entry name" value="Histidine-containing phosphotransfer domain, HPT domain"/>
    <property type="match status" value="1"/>
</dbReference>
<gene>
    <name evidence="1" type="ORF">RCC75_11160</name>
    <name evidence="2" type="ORF">RCG00_08205</name>
</gene>